<dbReference type="AlphaFoldDB" id="A0A953N8H5"/>
<organism evidence="3 4">
    <name type="scientific">Zwartia hollandica</name>
    <dbReference type="NCBI Taxonomy" id="324606"/>
    <lineage>
        <taxon>Bacteria</taxon>
        <taxon>Pseudomonadati</taxon>
        <taxon>Pseudomonadota</taxon>
        <taxon>Betaproteobacteria</taxon>
        <taxon>Burkholderiales</taxon>
        <taxon>Alcaligenaceae</taxon>
        <taxon>Zwartia</taxon>
    </lineage>
</organism>
<protein>
    <recommendedName>
        <fullName evidence="5">Mannosyltransferase</fullName>
    </recommendedName>
</protein>
<reference evidence="3" key="1">
    <citation type="submission" date="2021-07" db="EMBL/GenBank/DDBJ databases">
        <title>New genus and species of the family Alcaligenaceae.</title>
        <authorList>
            <person name="Hahn M.W."/>
        </authorList>
    </citation>
    <scope>NUCLEOTIDE SEQUENCE</scope>
    <source>
        <strain evidence="3">LF4-65</strain>
    </source>
</reference>
<feature type="region of interest" description="Disordered" evidence="1">
    <location>
        <begin position="1"/>
        <end position="21"/>
    </location>
</feature>
<feature type="transmembrane region" description="Helical" evidence="2">
    <location>
        <begin position="368"/>
        <end position="385"/>
    </location>
</feature>
<dbReference type="Proteomes" id="UP000739565">
    <property type="component" value="Unassembled WGS sequence"/>
</dbReference>
<accession>A0A953N8H5</accession>
<keyword evidence="2" id="KW-0812">Transmembrane</keyword>
<evidence type="ECO:0000256" key="2">
    <source>
        <dbReference type="SAM" id="Phobius"/>
    </source>
</evidence>
<keyword evidence="4" id="KW-1185">Reference proteome</keyword>
<dbReference type="EMBL" id="JAHXRI010000006">
    <property type="protein sequence ID" value="MBZ1350124.1"/>
    <property type="molecule type" value="Genomic_DNA"/>
</dbReference>
<evidence type="ECO:0000313" key="4">
    <source>
        <dbReference type="Proteomes" id="UP000739565"/>
    </source>
</evidence>
<keyword evidence="2" id="KW-0472">Membrane</keyword>
<feature type="transmembrane region" description="Helical" evidence="2">
    <location>
        <begin position="297"/>
        <end position="316"/>
    </location>
</feature>
<feature type="transmembrane region" description="Helical" evidence="2">
    <location>
        <begin position="104"/>
        <end position="123"/>
    </location>
</feature>
<feature type="transmembrane region" description="Helical" evidence="2">
    <location>
        <begin position="33"/>
        <end position="54"/>
    </location>
</feature>
<keyword evidence="2" id="KW-1133">Transmembrane helix</keyword>
<sequence length="551" mass="62992">MQHRASSIFDRTDPVANKPTNREKIPTNVDFKYQLAVMLVIFTSSALSIWQGLFSVDPHHWGLMVSNAKELLDGLHPNHDVGLFYGVLTPLLQGTVFNLTSQSIISIQATTVALYGLGLFLLFRLAYTTTQDSKLSFYILCSCVLVHPIVIYPWPNYVAFPFLIGGIWLSILDAPNKFDCFTGGLLLSFGTLARTEYIPLAVFILFLSPTVDLFIKRASWLNVFTRLFCSFLGLVIPLCGFAFYLIRNGLVGYWVDNAFTLPMLVTPKLFAHMHGFSIFDSFIRIGIWGASQFNLRLIIIYLMILLNIIYCLAYIIKRFRLDSHPSLFKVSLISLLLVGQLLHLPEIFRMATGSIIGLITFYTLLKKIKLAGGFFFTTSFFWIFISPPITVDSGNYFFPTRQTISVAKFVHDPVIFKYQLWPEPVSDYYSKVSKDMTAIKELNCGVTYHFNYSIDVFLHVISPFRKYQVLPFDNPLMHPAFKIIRPELLPIEEKQKDLDVMIMRLIPNEEVDAFTAPMGYFIYKKYLTPSMVFVPVNHTLMLMVPETCRVK</sequence>
<name>A0A953N8H5_9BURK</name>
<evidence type="ECO:0008006" key="5">
    <source>
        <dbReference type="Google" id="ProtNLM"/>
    </source>
</evidence>
<feature type="transmembrane region" description="Helical" evidence="2">
    <location>
        <begin position="269"/>
        <end position="290"/>
    </location>
</feature>
<comment type="caution">
    <text evidence="3">The sequence shown here is derived from an EMBL/GenBank/DDBJ whole genome shotgun (WGS) entry which is preliminary data.</text>
</comment>
<dbReference type="RefSeq" id="WP_259660520.1">
    <property type="nucleotide sequence ID" value="NZ_JAHXRI010000006.1"/>
</dbReference>
<evidence type="ECO:0000313" key="3">
    <source>
        <dbReference type="EMBL" id="MBZ1350124.1"/>
    </source>
</evidence>
<proteinExistence type="predicted"/>
<evidence type="ECO:0000256" key="1">
    <source>
        <dbReference type="SAM" id="MobiDB-lite"/>
    </source>
</evidence>
<gene>
    <name evidence="3" type="ORF">KZZ10_05655</name>
</gene>
<feature type="transmembrane region" description="Helical" evidence="2">
    <location>
        <begin position="227"/>
        <end position="246"/>
    </location>
</feature>
<feature type="transmembrane region" description="Helical" evidence="2">
    <location>
        <begin position="135"/>
        <end position="154"/>
    </location>
</feature>